<proteinExistence type="predicted"/>
<sequence length="114" mass="13333">MSSLESFSSGIDGVIRLRSKNRLLRSACRLLYWYRWFKNRPYPFRLAGVGQGQAVGEPIDIFHLRLYDMMEHEACGQLTGKVLLEGMRINAFSVIRFDKLDEMHARTIIQPRWV</sequence>
<evidence type="ECO:0000313" key="2">
    <source>
        <dbReference type="Proteomes" id="UP000176185"/>
    </source>
</evidence>
<dbReference type="Proteomes" id="UP000176185">
    <property type="component" value="Unassembled WGS sequence"/>
</dbReference>
<accession>A0A1F4XGK5</accession>
<dbReference type="AlphaFoldDB" id="A0A1F4XGK5"/>
<name>A0A1F4XGK5_9BACT</name>
<comment type="caution">
    <text evidence="1">The sequence shown here is derived from an EMBL/GenBank/DDBJ whole genome shotgun (WGS) entry which is preliminary data.</text>
</comment>
<evidence type="ECO:0000313" key="1">
    <source>
        <dbReference type="EMBL" id="OGC80714.1"/>
    </source>
</evidence>
<dbReference type="EMBL" id="MEWX01000014">
    <property type="protein sequence ID" value="OGC80714.1"/>
    <property type="molecule type" value="Genomic_DNA"/>
</dbReference>
<organism evidence="1 2">
    <name type="scientific">Candidatus Adlerbacteria bacterium RIFCSPLOWO2_01_FULL_51_16</name>
    <dbReference type="NCBI Taxonomy" id="1797243"/>
    <lineage>
        <taxon>Bacteria</taxon>
        <taxon>Candidatus Adleribacteriota</taxon>
    </lineage>
</organism>
<dbReference type="STRING" id="1797243.A2943_02390"/>
<protein>
    <submittedName>
        <fullName evidence="1">Uncharacterized protein</fullName>
    </submittedName>
</protein>
<gene>
    <name evidence="1" type="ORF">A2943_02390</name>
</gene>
<reference evidence="1 2" key="1">
    <citation type="journal article" date="2016" name="Nat. Commun.">
        <title>Thousands of microbial genomes shed light on interconnected biogeochemical processes in an aquifer system.</title>
        <authorList>
            <person name="Anantharaman K."/>
            <person name="Brown C.T."/>
            <person name="Hug L.A."/>
            <person name="Sharon I."/>
            <person name="Castelle C.J."/>
            <person name="Probst A.J."/>
            <person name="Thomas B.C."/>
            <person name="Singh A."/>
            <person name="Wilkins M.J."/>
            <person name="Karaoz U."/>
            <person name="Brodie E.L."/>
            <person name="Williams K.H."/>
            <person name="Hubbard S.S."/>
            <person name="Banfield J.F."/>
        </authorList>
    </citation>
    <scope>NUCLEOTIDE SEQUENCE [LARGE SCALE GENOMIC DNA]</scope>
</reference>